<accession>A0A5C3PZV2</accession>
<organism evidence="2 3">
    <name type="scientific">Pterulicium gracile</name>
    <dbReference type="NCBI Taxonomy" id="1884261"/>
    <lineage>
        <taxon>Eukaryota</taxon>
        <taxon>Fungi</taxon>
        <taxon>Dikarya</taxon>
        <taxon>Basidiomycota</taxon>
        <taxon>Agaricomycotina</taxon>
        <taxon>Agaricomycetes</taxon>
        <taxon>Agaricomycetidae</taxon>
        <taxon>Agaricales</taxon>
        <taxon>Pleurotineae</taxon>
        <taxon>Pterulaceae</taxon>
        <taxon>Pterulicium</taxon>
    </lineage>
</organism>
<feature type="region of interest" description="Disordered" evidence="1">
    <location>
        <begin position="130"/>
        <end position="175"/>
    </location>
</feature>
<dbReference type="AlphaFoldDB" id="A0A5C3PZV2"/>
<evidence type="ECO:0000313" key="3">
    <source>
        <dbReference type="Proteomes" id="UP000305067"/>
    </source>
</evidence>
<gene>
    <name evidence="2" type="ORF">BDV98DRAFT_577803</name>
</gene>
<feature type="region of interest" description="Disordered" evidence="1">
    <location>
        <begin position="59"/>
        <end position="103"/>
    </location>
</feature>
<evidence type="ECO:0000313" key="2">
    <source>
        <dbReference type="EMBL" id="TFK95395.1"/>
    </source>
</evidence>
<protein>
    <submittedName>
        <fullName evidence="2">Uncharacterized protein</fullName>
    </submittedName>
</protein>
<proteinExistence type="predicted"/>
<reference evidence="2 3" key="1">
    <citation type="journal article" date="2019" name="Nat. Ecol. Evol.">
        <title>Megaphylogeny resolves global patterns of mushroom evolution.</title>
        <authorList>
            <person name="Varga T."/>
            <person name="Krizsan K."/>
            <person name="Foldi C."/>
            <person name="Dima B."/>
            <person name="Sanchez-Garcia M."/>
            <person name="Sanchez-Ramirez S."/>
            <person name="Szollosi G.J."/>
            <person name="Szarkandi J.G."/>
            <person name="Papp V."/>
            <person name="Albert L."/>
            <person name="Andreopoulos W."/>
            <person name="Angelini C."/>
            <person name="Antonin V."/>
            <person name="Barry K.W."/>
            <person name="Bougher N.L."/>
            <person name="Buchanan P."/>
            <person name="Buyck B."/>
            <person name="Bense V."/>
            <person name="Catcheside P."/>
            <person name="Chovatia M."/>
            <person name="Cooper J."/>
            <person name="Damon W."/>
            <person name="Desjardin D."/>
            <person name="Finy P."/>
            <person name="Geml J."/>
            <person name="Haridas S."/>
            <person name="Hughes K."/>
            <person name="Justo A."/>
            <person name="Karasinski D."/>
            <person name="Kautmanova I."/>
            <person name="Kiss B."/>
            <person name="Kocsube S."/>
            <person name="Kotiranta H."/>
            <person name="LaButti K.M."/>
            <person name="Lechner B.E."/>
            <person name="Liimatainen K."/>
            <person name="Lipzen A."/>
            <person name="Lukacs Z."/>
            <person name="Mihaltcheva S."/>
            <person name="Morgado L.N."/>
            <person name="Niskanen T."/>
            <person name="Noordeloos M.E."/>
            <person name="Ohm R.A."/>
            <person name="Ortiz-Santana B."/>
            <person name="Ovrebo C."/>
            <person name="Racz N."/>
            <person name="Riley R."/>
            <person name="Savchenko A."/>
            <person name="Shiryaev A."/>
            <person name="Soop K."/>
            <person name="Spirin V."/>
            <person name="Szebenyi C."/>
            <person name="Tomsovsky M."/>
            <person name="Tulloss R.E."/>
            <person name="Uehling J."/>
            <person name="Grigoriev I.V."/>
            <person name="Vagvolgyi C."/>
            <person name="Papp T."/>
            <person name="Martin F.M."/>
            <person name="Miettinen O."/>
            <person name="Hibbett D.S."/>
            <person name="Nagy L.G."/>
        </authorList>
    </citation>
    <scope>NUCLEOTIDE SEQUENCE [LARGE SCALE GENOMIC DNA]</scope>
    <source>
        <strain evidence="2 3">CBS 309.79</strain>
    </source>
</reference>
<dbReference type="Proteomes" id="UP000305067">
    <property type="component" value="Unassembled WGS sequence"/>
</dbReference>
<feature type="compositionally biased region" description="Basic and acidic residues" evidence="1">
    <location>
        <begin position="90"/>
        <end position="99"/>
    </location>
</feature>
<name>A0A5C3PZV2_9AGAR</name>
<keyword evidence="3" id="KW-1185">Reference proteome</keyword>
<sequence>MAFSKLLVTTTAFAVSLVYFLALFAIVSSKASSGHGVTPRRITEFESASPDGASAALAAEKKGPGGVGKKVGISPGVSKDGEFSPMMNFKRSDEVESRGMNEGYKSSSGFEAANYGPGGLGVKFAPEAESGGMFGTRDEHSSSAKRQFSNGPGGSEIAAGPGIGMTNSFGGPLPP</sequence>
<evidence type="ECO:0000256" key="1">
    <source>
        <dbReference type="SAM" id="MobiDB-lite"/>
    </source>
</evidence>
<dbReference type="EMBL" id="ML178887">
    <property type="protein sequence ID" value="TFK95395.1"/>
    <property type="molecule type" value="Genomic_DNA"/>
</dbReference>